<dbReference type="Proteomes" id="UP000622552">
    <property type="component" value="Unassembled WGS sequence"/>
</dbReference>
<accession>A0A8J7GS67</accession>
<dbReference type="RefSeq" id="WP_197004532.1">
    <property type="nucleotide sequence ID" value="NZ_BONS01000024.1"/>
</dbReference>
<dbReference type="AlphaFoldDB" id="A0A8J7GS67"/>
<feature type="region of interest" description="Disordered" evidence="1">
    <location>
        <begin position="1"/>
        <end position="52"/>
    </location>
</feature>
<organism evidence="2 3">
    <name type="scientific">Longispora fulva</name>
    <dbReference type="NCBI Taxonomy" id="619741"/>
    <lineage>
        <taxon>Bacteria</taxon>
        <taxon>Bacillati</taxon>
        <taxon>Actinomycetota</taxon>
        <taxon>Actinomycetes</taxon>
        <taxon>Micromonosporales</taxon>
        <taxon>Micromonosporaceae</taxon>
        <taxon>Longispora</taxon>
    </lineage>
</organism>
<keyword evidence="3" id="KW-1185">Reference proteome</keyword>
<protein>
    <submittedName>
        <fullName evidence="2">Uncharacterized protein</fullName>
    </submittedName>
</protein>
<proteinExistence type="predicted"/>
<gene>
    <name evidence="2" type="ORF">IW245_003893</name>
</gene>
<feature type="compositionally biased region" description="Polar residues" evidence="1">
    <location>
        <begin position="41"/>
        <end position="52"/>
    </location>
</feature>
<evidence type="ECO:0000313" key="2">
    <source>
        <dbReference type="EMBL" id="MBG6137699.1"/>
    </source>
</evidence>
<comment type="caution">
    <text evidence="2">The sequence shown here is derived from an EMBL/GenBank/DDBJ whole genome shotgun (WGS) entry which is preliminary data.</text>
</comment>
<name>A0A8J7GS67_9ACTN</name>
<evidence type="ECO:0000313" key="3">
    <source>
        <dbReference type="Proteomes" id="UP000622552"/>
    </source>
</evidence>
<dbReference type="EMBL" id="JADOUF010000001">
    <property type="protein sequence ID" value="MBG6137699.1"/>
    <property type="molecule type" value="Genomic_DNA"/>
</dbReference>
<sequence>MTTEDSTAERDFSTLPARVRPEEMVGSQETRSTRDLPDDVNPSQNEALQAGG</sequence>
<evidence type="ECO:0000256" key="1">
    <source>
        <dbReference type="SAM" id="MobiDB-lite"/>
    </source>
</evidence>
<reference evidence="2" key="1">
    <citation type="submission" date="2020-11" db="EMBL/GenBank/DDBJ databases">
        <title>Sequencing the genomes of 1000 actinobacteria strains.</title>
        <authorList>
            <person name="Klenk H.-P."/>
        </authorList>
    </citation>
    <scope>NUCLEOTIDE SEQUENCE</scope>
    <source>
        <strain evidence="2">DSM 45356</strain>
    </source>
</reference>